<comment type="caution">
    <text evidence="2">The sequence shown here is derived from an EMBL/GenBank/DDBJ whole genome shotgun (WGS) entry which is preliminary data.</text>
</comment>
<name>A0ABQ8R7G6_FUSEQ</name>
<keyword evidence="3" id="KW-1185">Reference proteome</keyword>
<proteinExistence type="predicted"/>
<evidence type="ECO:0000313" key="2">
    <source>
        <dbReference type="EMBL" id="KAJ4128919.1"/>
    </source>
</evidence>
<sequence>MLEQIREDEMQASPADGPCSNELIRYSGTQPKIGIKGNLTTLALNCTRAAATVMDKLSIPQLEALHQKMNSLIQESPPGQPEDPTPLCTETHEYNVPSPEFMYQFRGSSGLYVGLEDKVRPDQIRVDRWEQQVRPRLCTDIKEFEKKMRSSRTFRGRGGLSISPELRMSGHVEPSNKVKLSPRIWILYGHERWRKSVQKFVKELEWLSLEDFGEVEVHFGGPRLSALESSSMVLGLDFDTDHVHHLDDKTTLYLHVEEPQGVSACGLACCATIMRGGNIMSQRVSRIGGILCVNGKRFGVTTAHGMLEWFVDDYLNSQVGDVSSDDESLEFQLSSDEEDEGNISATYRKKSTGTGMRFHEPDEATDTNGIHRWSPVSKLGLTSYLQTRYLLPPEKGVIFQREIPEDPQGHEPSHRAALSSDFSLWGFQNTETLQNAYMKKDGQIVTINALGYNATEGPVQLLLGTDGLRQGILLPGTMSFFISGTQFKTRKIRITEPLGKL</sequence>
<evidence type="ECO:0000313" key="3">
    <source>
        <dbReference type="Proteomes" id="UP001152024"/>
    </source>
</evidence>
<protein>
    <submittedName>
        <fullName evidence="2">Uncharacterized protein</fullName>
    </submittedName>
</protein>
<dbReference type="EMBL" id="JAOQBH010000011">
    <property type="protein sequence ID" value="KAJ4128919.1"/>
    <property type="molecule type" value="Genomic_DNA"/>
</dbReference>
<feature type="region of interest" description="Disordered" evidence="1">
    <location>
        <begin position="349"/>
        <end position="369"/>
    </location>
</feature>
<evidence type="ECO:0000256" key="1">
    <source>
        <dbReference type="SAM" id="MobiDB-lite"/>
    </source>
</evidence>
<accession>A0ABQ8R7G6</accession>
<gene>
    <name evidence="2" type="ORF">NW768_007443</name>
</gene>
<reference evidence="2" key="1">
    <citation type="submission" date="2022-09" db="EMBL/GenBank/DDBJ databases">
        <title>Fusarium specimens isolated from Avocado Roots.</title>
        <authorList>
            <person name="Stajich J."/>
            <person name="Roper C."/>
            <person name="Heimlech-Rivalta G."/>
        </authorList>
    </citation>
    <scope>NUCLEOTIDE SEQUENCE</scope>
    <source>
        <strain evidence="2">CF00095</strain>
    </source>
</reference>
<organism evidence="2 3">
    <name type="scientific">Fusarium equiseti</name>
    <name type="common">Fusarium scirpi</name>
    <dbReference type="NCBI Taxonomy" id="61235"/>
    <lineage>
        <taxon>Eukaryota</taxon>
        <taxon>Fungi</taxon>
        <taxon>Dikarya</taxon>
        <taxon>Ascomycota</taxon>
        <taxon>Pezizomycotina</taxon>
        <taxon>Sordariomycetes</taxon>
        <taxon>Hypocreomycetidae</taxon>
        <taxon>Hypocreales</taxon>
        <taxon>Nectriaceae</taxon>
        <taxon>Fusarium</taxon>
        <taxon>Fusarium incarnatum-equiseti species complex</taxon>
    </lineage>
</organism>
<dbReference type="Proteomes" id="UP001152024">
    <property type="component" value="Unassembled WGS sequence"/>
</dbReference>